<dbReference type="InterPro" id="IPR050300">
    <property type="entry name" value="GDXG_lipolytic_enzyme"/>
</dbReference>
<accession>A0AA43B4R7</accession>
<evidence type="ECO:0000313" key="4">
    <source>
        <dbReference type="Proteomes" id="UP001161276"/>
    </source>
</evidence>
<gene>
    <name evidence="3" type="ORF">N5K24_26395</name>
</gene>
<dbReference type="AlphaFoldDB" id="A0AA43B4R7"/>
<keyword evidence="1 3" id="KW-0378">Hydrolase</keyword>
<dbReference type="PANTHER" id="PTHR48081">
    <property type="entry name" value="AB HYDROLASE SUPERFAMILY PROTEIN C4A8.06C"/>
    <property type="match status" value="1"/>
</dbReference>
<evidence type="ECO:0000313" key="3">
    <source>
        <dbReference type="EMBL" id="MDH2053957.1"/>
    </source>
</evidence>
<comment type="caution">
    <text evidence="3">The sequence shown here is derived from an EMBL/GenBank/DDBJ whole genome shotgun (WGS) entry which is preliminary data.</text>
</comment>
<dbReference type="Pfam" id="PF20434">
    <property type="entry name" value="BD-FAE"/>
    <property type="match status" value="1"/>
</dbReference>
<dbReference type="EMBL" id="JAOCKG010000017">
    <property type="protein sequence ID" value="MDH2053957.1"/>
    <property type="molecule type" value="Genomic_DNA"/>
</dbReference>
<proteinExistence type="predicted"/>
<dbReference type="SUPFAM" id="SSF53474">
    <property type="entry name" value="alpha/beta-Hydrolases"/>
    <property type="match status" value="1"/>
</dbReference>
<dbReference type="Proteomes" id="UP001161276">
    <property type="component" value="Unassembled WGS sequence"/>
</dbReference>
<feature type="domain" description="BD-FAE-like" evidence="2">
    <location>
        <begin position="63"/>
        <end position="166"/>
    </location>
</feature>
<protein>
    <submittedName>
        <fullName evidence="3">Alpha/beta hydrolase</fullName>
    </submittedName>
</protein>
<dbReference type="GO" id="GO:0016787">
    <property type="term" value="F:hydrolase activity"/>
    <property type="evidence" value="ECO:0007669"/>
    <property type="project" value="UniProtKB-KW"/>
</dbReference>
<reference evidence="3" key="1">
    <citation type="submission" date="2022-09" db="EMBL/GenBank/DDBJ databases">
        <title>Intensive care unit water sources are persistently colonized with multi-drug resistant bacteria and are the site of extensive horizontal gene transfer of antibiotic resistance genes.</title>
        <authorList>
            <person name="Diorio-Toth L."/>
        </authorList>
    </citation>
    <scope>NUCLEOTIDE SEQUENCE</scope>
    <source>
        <strain evidence="3">GD03676</strain>
    </source>
</reference>
<dbReference type="PANTHER" id="PTHR48081:SF9">
    <property type="entry name" value="CARBOXYLESTERASE"/>
    <property type="match status" value="1"/>
</dbReference>
<dbReference type="InterPro" id="IPR049492">
    <property type="entry name" value="BD-FAE-like_dom"/>
</dbReference>
<dbReference type="InterPro" id="IPR029058">
    <property type="entry name" value="AB_hydrolase_fold"/>
</dbReference>
<organism evidence="3 4">
    <name type="scientific">Achromobacter marplatensis</name>
    <dbReference type="NCBI Taxonomy" id="470868"/>
    <lineage>
        <taxon>Bacteria</taxon>
        <taxon>Pseudomonadati</taxon>
        <taxon>Pseudomonadota</taxon>
        <taxon>Betaproteobacteria</taxon>
        <taxon>Burkholderiales</taxon>
        <taxon>Alcaligenaceae</taxon>
        <taxon>Achromobacter</taxon>
    </lineage>
</organism>
<evidence type="ECO:0000259" key="2">
    <source>
        <dbReference type="Pfam" id="PF20434"/>
    </source>
</evidence>
<dbReference type="RefSeq" id="WP_006227355.1">
    <property type="nucleotide sequence ID" value="NZ_ALJE01000043.1"/>
</dbReference>
<dbReference type="Gene3D" id="3.40.50.1820">
    <property type="entry name" value="alpha/beta hydrolase"/>
    <property type="match status" value="1"/>
</dbReference>
<name>A0AA43B4R7_9BURK</name>
<evidence type="ECO:0000256" key="1">
    <source>
        <dbReference type="ARBA" id="ARBA00022801"/>
    </source>
</evidence>
<sequence>MPSWTGAAPRGLLDILLVASLALAVLALLAACSPLTLLNGAVPDAASRATPDVAYGPLPRQRLDIYAPPDADRAPVVVFFYGGSWRSGDRADYRFAGDALASRGIVAVIADYRLYPEARYPTFLQDAAQVVAWTQQHIGGYGGDPGRVFVAGHSAGGYIAAMLALDPRWLRGAGTAPGTLAGWIGLAGPYDFLPIVARDVRPVFQFPDTPADSQPIRHVSAAAPPGLLLTGAADTTVDPQRNSASLARALRTAGACARLVEYPGLGHKLLVGALARPLRWRAPVLDDLSAFVAASPVPTLSTLPQTDGCD</sequence>